<organism evidence="3 4">
    <name type="scientific">Flavobacterium frigoritolerans</name>
    <dbReference type="NCBI Taxonomy" id="2987686"/>
    <lineage>
        <taxon>Bacteria</taxon>
        <taxon>Pseudomonadati</taxon>
        <taxon>Bacteroidota</taxon>
        <taxon>Flavobacteriia</taxon>
        <taxon>Flavobacteriales</taxon>
        <taxon>Flavobacteriaceae</taxon>
        <taxon>Flavobacterium</taxon>
    </lineage>
</organism>
<gene>
    <name evidence="3" type="ORF">OIU80_06760</name>
</gene>
<evidence type="ECO:0000256" key="1">
    <source>
        <dbReference type="SAM" id="SignalP"/>
    </source>
</evidence>
<sequence length="1463" mass="155381">MNRKLLLSVALFFTFLINYGQCVNYPASGTSQSGAEQFFCVDNNTQTVTRSTFKAMQYVSVNVVKGFKYTFSVPNIWNTVGNDVEYLGLFNDVGNGFLAQNNSTNGASVSWEATFSGKIRVLLLRGNSCSTATDSASTTLTLTLNSIGNNFDSPDAEGLNTWRGHIYNYAGGGAPGNFPSPSTLPTNVNPFFNADYVGYYDVTSEAINANFTGNAICFPVFSNGNKRAEIYTETFAVRYRMNSKKAAGCYLATFTGDDGVRLYVDGVNVFDEWKEQSGLTYNSVMIYLSGDSHLVLDYYENEGGNQVSFSLTPFDNNTNKITAPATTTVCGGITPGAIVGSNYSYNGATVNPTIKFQWQYSSSATGPWTDATTGVGFTSRDYTPAAITESTINTTFYRRRVSPISSSACYSDSTPISITTNPKAVVKDMTASSCSGFVFTVIPADGINGVVPAGTMYSWPVPTTPTPSNVNGRASSGSNQTSITGTLTLTNGTTTPQNVTYTVTATKGSCTSTFKVTVTVYPASIAGTISGGTAICAGTNSTLLTLSGNRGNVLRWESSTDNFTSVITPIINTNTTYTAEDLNTTTSYRAIVQSGNCSVVTSAIETITIKNPIATGVTICQGGSGSLTASGSCTPAVQTPITASGTGGTSSSSGYGGSGNKDIVINFPVLPAGAVVVSTNVTISFNTNGNSYLKELRVRATPPATVGGIQDDIAPGGNLTWGNLTNEALGIWGTGNPAGNWTFAFRETVVDYANPDANITDITIRVNYTLPGTLDWYTAVSGGTKIGSGSSFSPVGKANSGLLDTNTAGTFPYYVACSNDANCRTRVEYVINPLPTTPTVGAVTHPTCIVTTGSIALSGLLVGGTLKQTGFVNKDYSITASSMTIPLLASGTYQFAVDNGTCTSTVTAGITIKPQPEVATYRTIGGWSSTPTIEKSIIFANNYNSGIGTVGNLEGCSCTVNSGVNVIINSGATLTITNSVEVNTALNTSLTFENNASLVQTTNATNKGDIIYKRISSKMKALDYTYWSSPVLGQKLNGLSPNSDPNKFYFYNNGWQALGASNPMVVGKGYIIRVPKAGTWPGETVSYPYAQPVAFKGVPNNGIIQGETITAGNVYLVGNPYPSAIDADKFILDVTNNAITKGTLYFWTHNTAIEDKGSQGFVYTSDDYASYNITGGTVTKIAATTTGNKDLPTGKIAAGQSFMLESRGAGTIAFNNGMRVAGENSQFFRPSKTAKASGIEKNRVWLNLINAKGAFKQILVGYIEGATNGEDNNFDGASFNLNSFIDFYSINDEKNYSIQGRALPFTDSDQVPLGYSSTIKGDFTIEIDNADGSLSSQVIYLEDKTVGTIHNLTQAGYTFKTAIGTFDDRFVLRYTNKTLGTGEFETAENAILVSVANKEIRINAISQTIDKVFIYDVTGKLIYKKDKVENPKLVIENLKSSDQVLLVKVVLDNKHTQTKKIIF</sequence>
<evidence type="ECO:0000313" key="4">
    <source>
        <dbReference type="Proteomes" id="UP001151133"/>
    </source>
</evidence>
<dbReference type="SUPFAM" id="SSF56988">
    <property type="entry name" value="Anthrax protective antigen"/>
    <property type="match status" value="1"/>
</dbReference>
<feature type="chain" id="PRO_5040756746" evidence="1">
    <location>
        <begin position="21"/>
        <end position="1463"/>
    </location>
</feature>
<comment type="caution">
    <text evidence="3">The sequence shown here is derived from an EMBL/GenBank/DDBJ whole genome shotgun (WGS) entry which is preliminary data.</text>
</comment>
<protein>
    <submittedName>
        <fullName evidence="3">T9SS sorting signal type C domain-containing protein</fullName>
    </submittedName>
</protein>
<feature type="signal peptide" evidence="1">
    <location>
        <begin position="1"/>
        <end position="20"/>
    </location>
</feature>
<dbReference type="InterPro" id="IPR045828">
    <property type="entry name" value="PKD_Bacteroidetes"/>
</dbReference>
<evidence type="ECO:0000259" key="2">
    <source>
        <dbReference type="Pfam" id="PF19406"/>
    </source>
</evidence>
<reference evidence="3" key="1">
    <citation type="submission" date="2022-10" db="EMBL/GenBank/DDBJ databases">
        <title>Two novel species of Flavobacterium.</title>
        <authorList>
            <person name="Liu Q."/>
            <person name="Xin Y.-H."/>
        </authorList>
    </citation>
    <scope>NUCLEOTIDE SEQUENCE</scope>
    <source>
        <strain evidence="3">LS1R47</strain>
    </source>
</reference>
<dbReference type="RefSeq" id="WP_264286281.1">
    <property type="nucleotide sequence ID" value="NZ_JAOZEV010000004.1"/>
</dbReference>
<accession>A0A9X3C6E9</accession>
<feature type="domain" description="PKD-like" evidence="2">
    <location>
        <begin position="448"/>
        <end position="523"/>
    </location>
</feature>
<keyword evidence="1" id="KW-0732">Signal</keyword>
<evidence type="ECO:0000313" key="3">
    <source>
        <dbReference type="EMBL" id="MCV9931979.1"/>
    </source>
</evidence>
<dbReference type="Proteomes" id="UP001151133">
    <property type="component" value="Unassembled WGS sequence"/>
</dbReference>
<dbReference type="NCBIfam" id="NF033708">
    <property type="entry name" value="T9SS_Cterm_ChiA"/>
    <property type="match status" value="1"/>
</dbReference>
<dbReference type="EMBL" id="JAOZEV010000004">
    <property type="protein sequence ID" value="MCV9931979.1"/>
    <property type="molecule type" value="Genomic_DNA"/>
</dbReference>
<name>A0A9X3C6E9_9FLAO</name>
<keyword evidence="4" id="KW-1185">Reference proteome</keyword>
<dbReference type="Pfam" id="PF19406">
    <property type="entry name" value="PKD_5"/>
    <property type="match status" value="1"/>
</dbReference>
<proteinExistence type="predicted"/>